<organism evidence="3">
    <name type="scientific">Methanotorris igneus (strain DSM 5666 / JCM 11834 / Kol 5)</name>
    <dbReference type="NCBI Taxonomy" id="880724"/>
    <lineage>
        <taxon>Archaea</taxon>
        <taxon>Methanobacteriati</taxon>
        <taxon>Methanobacteriota</taxon>
        <taxon>Methanomada group</taxon>
        <taxon>Methanococci</taxon>
        <taxon>Methanococcales</taxon>
        <taxon>Methanocaldococcaceae</taxon>
        <taxon>Methanotorris</taxon>
    </lineage>
</organism>
<dbReference type="GeneID" id="10643929"/>
<dbReference type="HOGENOM" id="CLU_989056_0_0_2"/>
<keyword evidence="1" id="KW-0812">Transmembrane</keyword>
<dbReference type="RefSeq" id="WP_013799215.1">
    <property type="nucleotide sequence ID" value="NC_015562.1"/>
</dbReference>
<dbReference type="AlphaFoldDB" id="F6BDQ3"/>
<feature type="transmembrane region" description="Helical" evidence="1">
    <location>
        <begin position="90"/>
        <end position="108"/>
    </location>
</feature>
<feature type="transmembrane region" description="Helical" evidence="1">
    <location>
        <begin position="258"/>
        <end position="277"/>
    </location>
</feature>
<feature type="transmembrane region" description="Helical" evidence="1">
    <location>
        <begin position="194"/>
        <end position="214"/>
    </location>
</feature>
<keyword evidence="1" id="KW-1133">Transmembrane helix</keyword>
<dbReference type="EMBL" id="CP002737">
    <property type="protein sequence ID" value="AEF96614.1"/>
    <property type="molecule type" value="Genomic_DNA"/>
</dbReference>
<evidence type="ECO:0000313" key="2">
    <source>
        <dbReference type="EMBL" id="AEF96614.1"/>
    </source>
</evidence>
<protein>
    <submittedName>
        <fullName evidence="2">Uncharacterized protein</fullName>
    </submittedName>
</protein>
<reference evidence="2 3" key="1">
    <citation type="submission" date="2011-05" db="EMBL/GenBank/DDBJ databases">
        <title>Complete sequence of Methanotorris igneus Kol 5.</title>
        <authorList>
            <consortium name="US DOE Joint Genome Institute"/>
            <person name="Lucas S."/>
            <person name="Han J."/>
            <person name="Lapidus A."/>
            <person name="Cheng J.-F."/>
            <person name="Goodwin L."/>
            <person name="Pitluck S."/>
            <person name="Peters L."/>
            <person name="Mikhailova N."/>
            <person name="Chertkov O."/>
            <person name="Han C."/>
            <person name="Tapia R."/>
            <person name="Land M."/>
            <person name="Hauser L."/>
            <person name="Kyrpides N."/>
            <person name="Ivanova N."/>
            <person name="Pagani I."/>
            <person name="Sieprawska-Lupa M."/>
            <person name="Whitman W."/>
            <person name="Woyke T."/>
        </authorList>
    </citation>
    <scope>NUCLEOTIDE SEQUENCE [LARGE SCALE GENOMIC DNA]</scope>
    <source>
        <strain evidence="3">DSM 5666 / JCM 11834 / Kol 5</strain>
    </source>
</reference>
<gene>
    <name evidence="2" type="ordered locus">Metig_1075</name>
</gene>
<dbReference type="STRING" id="880724.Metig_1075"/>
<feature type="transmembrane region" description="Helical" evidence="1">
    <location>
        <begin position="114"/>
        <end position="133"/>
    </location>
</feature>
<dbReference type="Proteomes" id="UP000009227">
    <property type="component" value="Chromosome"/>
</dbReference>
<feature type="transmembrane region" description="Helical" evidence="1">
    <location>
        <begin position="235"/>
        <end position="252"/>
    </location>
</feature>
<dbReference type="KEGG" id="mig:Metig_1075"/>
<accession>F6BDQ3</accession>
<name>F6BDQ3_METIK</name>
<feature type="transmembrane region" description="Helical" evidence="1">
    <location>
        <begin position="154"/>
        <end position="174"/>
    </location>
</feature>
<proteinExistence type="predicted"/>
<evidence type="ECO:0000313" key="3">
    <source>
        <dbReference type="Proteomes" id="UP000009227"/>
    </source>
</evidence>
<evidence type="ECO:0000256" key="1">
    <source>
        <dbReference type="SAM" id="Phobius"/>
    </source>
</evidence>
<keyword evidence="1" id="KW-0472">Membrane</keyword>
<feature type="transmembrane region" description="Helical" evidence="1">
    <location>
        <begin position="21"/>
        <end position="44"/>
    </location>
</feature>
<keyword evidence="3" id="KW-1185">Reference proteome</keyword>
<feature type="transmembrane region" description="Helical" evidence="1">
    <location>
        <begin position="59"/>
        <end position="78"/>
    </location>
</feature>
<sequence>MIDNIKDRELFDIKKVGIISIMVWFLLNVLAIPLSFSMIISLFGKTWLSGNNYFIENEVGYFTFLISSILAVLSVSYYYSKGKVKALSGYLLKITSMLLISKIALYVISVYYPAYISLLGISNGFICYVVFMAMFIKISELYGKKLSFLDRIKIIALSLLIYLAITYPLYWGIYTFITEDYFTYPSDYWHFEKFIFFIYVLGALISVPSSTYIYSKLTNLGDLKKYSLEMLKYSIVFSVITLISFWAFTLYYHHVFSIGSFIVWLIIYSLIMIFKMLDIER</sequence>
<dbReference type="OrthoDB" id="66116at2157"/>